<dbReference type="EMBL" id="BAABRO010000003">
    <property type="protein sequence ID" value="GAA5506570.1"/>
    <property type="molecule type" value="Genomic_DNA"/>
</dbReference>
<evidence type="ECO:0000259" key="1">
    <source>
        <dbReference type="PROSITE" id="PS50003"/>
    </source>
</evidence>
<gene>
    <name evidence="2" type="ORF">Rcae01_02023</name>
</gene>
<sequence>MASWLNAIRIAIDPHFTIDGRHILDVPAIFFACATIRGVYGKRVNAVQ</sequence>
<evidence type="ECO:0000313" key="3">
    <source>
        <dbReference type="Proteomes" id="UP001416858"/>
    </source>
</evidence>
<keyword evidence="3" id="KW-1185">Reference proteome</keyword>
<name>A0ABP9VQI3_9BACT</name>
<accession>A0ABP9VQI3</accession>
<feature type="domain" description="PH" evidence="1">
    <location>
        <begin position="1"/>
        <end position="13"/>
    </location>
</feature>
<dbReference type="PROSITE" id="PS50003">
    <property type="entry name" value="PH_DOMAIN"/>
    <property type="match status" value="1"/>
</dbReference>
<dbReference type="Proteomes" id="UP001416858">
    <property type="component" value="Unassembled WGS sequence"/>
</dbReference>
<reference evidence="2 3" key="1">
    <citation type="submission" date="2024-02" db="EMBL/GenBank/DDBJ databases">
        <title>Rhodopirellula caenicola NBRC 110016.</title>
        <authorList>
            <person name="Ichikawa N."/>
            <person name="Katano-Makiyama Y."/>
            <person name="Hidaka K."/>
        </authorList>
    </citation>
    <scope>NUCLEOTIDE SEQUENCE [LARGE SCALE GENOMIC DNA]</scope>
    <source>
        <strain evidence="2 3">NBRC 110016</strain>
    </source>
</reference>
<comment type="caution">
    <text evidence="2">The sequence shown here is derived from an EMBL/GenBank/DDBJ whole genome shotgun (WGS) entry which is preliminary data.</text>
</comment>
<organism evidence="2 3">
    <name type="scientific">Novipirellula caenicola</name>
    <dbReference type="NCBI Taxonomy" id="1536901"/>
    <lineage>
        <taxon>Bacteria</taxon>
        <taxon>Pseudomonadati</taxon>
        <taxon>Planctomycetota</taxon>
        <taxon>Planctomycetia</taxon>
        <taxon>Pirellulales</taxon>
        <taxon>Pirellulaceae</taxon>
        <taxon>Novipirellula</taxon>
    </lineage>
</organism>
<dbReference type="InterPro" id="IPR001849">
    <property type="entry name" value="PH_domain"/>
</dbReference>
<evidence type="ECO:0000313" key="2">
    <source>
        <dbReference type="EMBL" id="GAA5506570.1"/>
    </source>
</evidence>
<proteinExistence type="predicted"/>
<protein>
    <recommendedName>
        <fullName evidence="1">PH domain-containing protein</fullName>
    </recommendedName>
</protein>